<dbReference type="AlphaFoldDB" id="A0A2S3UNK5"/>
<feature type="transmembrane region" description="Helical" evidence="8">
    <location>
        <begin position="137"/>
        <end position="157"/>
    </location>
</feature>
<dbReference type="Proteomes" id="UP000236959">
    <property type="component" value="Unassembled WGS sequence"/>
</dbReference>
<dbReference type="PANTHER" id="PTHR30614:SF41">
    <property type="entry name" value="INNER MEMBRANE AMINO-ACID ABC TRANSPORTER PERMEASE PROTEIN YHDY"/>
    <property type="match status" value="1"/>
</dbReference>
<feature type="transmembrane region" description="Helical" evidence="8">
    <location>
        <begin position="290"/>
        <end position="312"/>
    </location>
</feature>
<dbReference type="InterPro" id="IPR035906">
    <property type="entry name" value="MetI-like_sf"/>
</dbReference>
<feature type="transmembrane region" description="Helical" evidence="8">
    <location>
        <begin position="169"/>
        <end position="198"/>
    </location>
</feature>
<gene>
    <name evidence="10" type="ORF">CLV41_10970</name>
</gene>
<feature type="transmembrane region" description="Helical" evidence="8">
    <location>
        <begin position="219"/>
        <end position="237"/>
    </location>
</feature>
<keyword evidence="6 8" id="KW-1133">Transmembrane helix</keyword>
<dbReference type="GO" id="GO:0043190">
    <property type="term" value="C:ATP-binding cassette (ABC) transporter complex"/>
    <property type="evidence" value="ECO:0007669"/>
    <property type="project" value="InterPro"/>
</dbReference>
<feature type="transmembrane region" description="Helical" evidence="8">
    <location>
        <begin position="34"/>
        <end position="55"/>
    </location>
</feature>
<dbReference type="InterPro" id="IPR010065">
    <property type="entry name" value="AA_ABC_transptr_permease_3TM"/>
</dbReference>
<name>A0A2S3UNK5_9HYPH</name>
<protein>
    <submittedName>
        <fullName evidence="10">General L-amino acid ABC transporter membrane protein</fullName>
    </submittedName>
</protein>
<dbReference type="PROSITE" id="PS50928">
    <property type="entry name" value="ABC_TM1"/>
    <property type="match status" value="1"/>
</dbReference>
<keyword evidence="11" id="KW-1185">Reference proteome</keyword>
<feature type="transmembrane region" description="Helical" evidence="8">
    <location>
        <begin position="352"/>
        <end position="373"/>
    </location>
</feature>
<dbReference type="InterPro" id="IPR043429">
    <property type="entry name" value="ArtM/GltK/GlnP/TcyL/YhdX-like"/>
</dbReference>
<dbReference type="SUPFAM" id="SSF161098">
    <property type="entry name" value="MetI-like"/>
    <property type="match status" value="1"/>
</dbReference>
<evidence type="ECO:0000256" key="3">
    <source>
        <dbReference type="ARBA" id="ARBA00022448"/>
    </source>
</evidence>
<evidence type="ECO:0000256" key="4">
    <source>
        <dbReference type="ARBA" id="ARBA00022475"/>
    </source>
</evidence>
<evidence type="ECO:0000256" key="5">
    <source>
        <dbReference type="ARBA" id="ARBA00022692"/>
    </source>
</evidence>
<feature type="transmembrane region" description="Helical" evidence="8">
    <location>
        <begin position="249"/>
        <end position="269"/>
    </location>
</feature>
<organism evidence="10 11">
    <name type="scientific">Roseibium marinum</name>
    <dbReference type="NCBI Taxonomy" id="281252"/>
    <lineage>
        <taxon>Bacteria</taxon>
        <taxon>Pseudomonadati</taxon>
        <taxon>Pseudomonadota</taxon>
        <taxon>Alphaproteobacteria</taxon>
        <taxon>Hyphomicrobiales</taxon>
        <taxon>Stappiaceae</taxon>
        <taxon>Roseibium</taxon>
    </lineage>
</organism>
<sequence>MATTDLFHIRTEEAPHMPAPISTTGVIGWMRQNLFSSISNTVLTIIGILIAYSLIEPLIQFALIDAVWTGQNREACLPQDGGHSGACWAYVKAYFPQFIYGRYPSEEVWRVDIVYALFLLLLVPLAIPNVPFKRLNAILFLIVFPVIAYFLLTGLVIGDLVVLPIVETAVWGGLLVTLVIAVTGIVASLPLGIALALGRRSKMPIIRTVSIVFIEFWRGVPLITVLFMSSVMLPLFLPEGVTFDKLLRVLIGVTLFSAAYMAEVVRGGLQAIPKGQYEGAMALGLRFWPMMYLIVLPQALKLVIPGIVNTFIGLFKDTTLVLIVGMFDLLGQIQSSFTDPTWSTPSTGHTGYLFAAMVFWCFCFGMSRYSIFMENKLHTGHKR</sequence>
<evidence type="ECO:0000313" key="10">
    <source>
        <dbReference type="EMBL" id="POF29297.1"/>
    </source>
</evidence>
<evidence type="ECO:0000256" key="8">
    <source>
        <dbReference type="RuleBase" id="RU363032"/>
    </source>
</evidence>
<evidence type="ECO:0000256" key="7">
    <source>
        <dbReference type="ARBA" id="ARBA00023136"/>
    </source>
</evidence>
<evidence type="ECO:0000256" key="1">
    <source>
        <dbReference type="ARBA" id="ARBA00004429"/>
    </source>
</evidence>
<evidence type="ECO:0000313" key="11">
    <source>
        <dbReference type="Proteomes" id="UP000236959"/>
    </source>
</evidence>
<keyword evidence="7 8" id="KW-0472">Membrane</keyword>
<dbReference type="NCBIfam" id="TIGR01726">
    <property type="entry name" value="HEQRo_perm_3TM"/>
    <property type="match status" value="1"/>
</dbReference>
<dbReference type="EMBL" id="PPCN01000009">
    <property type="protein sequence ID" value="POF29297.1"/>
    <property type="molecule type" value="Genomic_DNA"/>
</dbReference>
<comment type="caution">
    <text evidence="10">The sequence shown here is derived from an EMBL/GenBank/DDBJ whole genome shotgun (WGS) entry which is preliminary data.</text>
</comment>
<dbReference type="GO" id="GO:0006865">
    <property type="term" value="P:amino acid transport"/>
    <property type="evidence" value="ECO:0007669"/>
    <property type="project" value="TreeGrafter"/>
</dbReference>
<dbReference type="OrthoDB" id="9771188at2"/>
<evidence type="ECO:0000256" key="2">
    <source>
        <dbReference type="ARBA" id="ARBA00010072"/>
    </source>
</evidence>
<comment type="similarity">
    <text evidence="2">Belongs to the binding-protein-dependent transport system permease family. HisMQ subfamily.</text>
</comment>
<feature type="domain" description="ABC transmembrane type-1" evidence="9">
    <location>
        <begin position="174"/>
        <end position="363"/>
    </location>
</feature>
<feature type="transmembrane region" description="Helical" evidence="8">
    <location>
        <begin position="113"/>
        <end position="130"/>
    </location>
</feature>
<dbReference type="RefSeq" id="WP_103223983.1">
    <property type="nucleotide sequence ID" value="NZ_PPCN01000009.1"/>
</dbReference>
<proteinExistence type="inferred from homology"/>
<dbReference type="Pfam" id="PF00528">
    <property type="entry name" value="BPD_transp_1"/>
    <property type="match status" value="1"/>
</dbReference>
<dbReference type="GO" id="GO:0022857">
    <property type="term" value="F:transmembrane transporter activity"/>
    <property type="evidence" value="ECO:0007669"/>
    <property type="project" value="InterPro"/>
</dbReference>
<keyword evidence="5 8" id="KW-0812">Transmembrane</keyword>
<accession>A0A2S3UNK5</accession>
<dbReference type="PANTHER" id="PTHR30614">
    <property type="entry name" value="MEMBRANE COMPONENT OF AMINO ACID ABC TRANSPORTER"/>
    <property type="match status" value="1"/>
</dbReference>
<dbReference type="InterPro" id="IPR000515">
    <property type="entry name" value="MetI-like"/>
</dbReference>
<dbReference type="Gene3D" id="1.10.3720.10">
    <property type="entry name" value="MetI-like"/>
    <property type="match status" value="1"/>
</dbReference>
<evidence type="ECO:0000256" key="6">
    <source>
        <dbReference type="ARBA" id="ARBA00022989"/>
    </source>
</evidence>
<comment type="subcellular location">
    <subcellularLocation>
        <location evidence="1">Cell inner membrane</location>
        <topology evidence="1">Multi-pass membrane protein</topology>
    </subcellularLocation>
    <subcellularLocation>
        <location evidence="8">Cell membrane</location>
        <topology evidence="8">Multi-pass membrane protein</topology>
    </subcellularLocation>
</comment>
<dbReference type="CDD" id="cd06261">
    <property type="entry name" value="TM_PBP2"/>
    <property type="match status" value="1"/>
</dbReference>
<keyword evidence="4" id="KW-1003">Cell membrane</keyword>
<keyword evidence="3 8" id="KW-0813">Transport</keyword>
<reference evidence="10 11" key="1">
    <citation type="submission" date="2018-01" db="EMBL/GenBank/DDBJ databases">
        <title>Genomic Encyclopedia of Archaeal and Bacterial Type Strains, Phase II (KMG-II): from individual species to whole genera.</title>
        <authorList>
            <person name="Goeker M."/>
        </authorList>
    </citation>
    <scope>NUCLEOTIDE SEQUENCE [LARGE SCALE GENOMIC DNA]</scope>
    <source>
        <strain evidence="10 11">DSM 17023</strain>
    </source>
</reference>
<evidence type="ECO:0000259" key="9">
    <source>
        <dbReference type="PROSITE" id="PS50928"/>
    </source>
</evidence>